<evidence type="ECO:0000256" key="16">
    <source>
        <dbReference type="ARBA" id="ARBA00033088"/>
    </source>
</evidence>
<evidence type="ECO:0000256" key="17">
    <source>
        <dbReference type="ARBA" id="ARBA00045071"/>
    </source>
</evidence>
<dbReference type="STRING" id="52247.A0A4T0X626"/>
<comment type="similarity">
    <text evidence="3">Belongs to the glycosyltransferase group 1 family.</text>
</comment>
<keyword evidence="21" id="KW-1185">Reference proteome</keyword>
<dbReference type="Proteomes" id="UP000307173">
    <property type="component" value="Unassembled WGS sequence"/>
</dbReference>
<keyword evidence="6" id="KW-0328">Glycosyltransferase</keyword>
<dbReference type="EC" id="2.4.1.142" evidence="4"/>
<dbReference type="OrthoDB" id="614844at2759"/>
<dbReference type="InterPro" id="IPR001296">
    <property type="entry name" value="Glyco_trans_1"/>
</dbReference>
<keyword evidence="10 18" id="KW-1133">Transmembrane helix</keyword>
<sequence>MPDFIKYVGFKHLAPTWGFYVSVICWLSVPFFYFAYSNYSFIKNVYKRRSKLEITSQMNEVVIVVLGDLGHSPRMVYHAKSFAELGYNVNICGYLESDLPEFLKSPDYSIHNIPVVKNKRNLPYLIFAFLKVSSQIFDLTSLLVTIIDDNTRFVVMQNPPSLPVLLIIGLIKKVWSPNTQLIIDWHNLNWSILNLKYNNEGHPVVKLMKHYERYCGKMFADLHLTVTKALKSYLVDEFGFDENKIVTLYDRPSSIFSPLESQEELKQIISSNSIVFKDLSYNQMTDRIIVTSTSFTPDEDFELFIEALVALDKILVDSKSKQRIIAIVTGKGPLQRNFMKSLKEHDWKNIAVKNVWLPIEEYPKILKIADLGISLHYSSSGLDLPMKIVDLFGSGVPVITMNYPVIQELVKNDVNGLILKNNKSSFEMANTIHKVLFENKKEFVKIKEGALLESQKHWDEEWGSKLQNPFAIKNSNRL</sequence>
<comment type="caution">
    <text evidence="20">The sequence shown here is derived from an EMBL/GenBank/DDBJ whole genome shotgun (WGS) entry which is preliminary data.</text>
</comment>
<dbReference type="Gene3D" id="3.40.50.2000">
    <property type="entry name" value="Glycogen Phosphorylase B"/>
    <property type="match status" value="2"/>
</dbReference>
<dbReference type="GO" id="GO:0004578">
    <property type="term" value="F:chitobiosyldiphosphodolichol beta-mannosyltransferase activity"/>
    <property type="evidence" value="ECO:0007669"/>
    <property type="project" value="UniProtKB-EC"/>
</dbReference>
<gene>
    <name evidence="20" type="ORF">CANINC_000491</name>
</gene>
<feature type="domain" description="Glycosyl transferase family 1" evidence="19">
    <location>
        <begin position="284"/>
        <end position="441"/>
    </location>
</feature>
<evidence type="ECO:0000256" key="15">
    <source>
        <dbReference type="ARBA" id="ARBA00031566"/>
    </source>
</evidence>
<keyword evidence="11 18" id="KW-0472">Membrane</keyword>
<comment type="catalytic activity">
    <reaction evidence="17">
        <text>an N,N'-diacetylchitobiosyl-diphospho-di-trans,poly-cis-dolichol + GDP-alpha-D-mannose = a beta-D-Man-(1-&gt;4)-beta-D-GlcNAc-(1-&gt;4)-alpha-D-GlcNAc-diphospho-di-trans,poly-cis-dolichol + GDP + H(+)</text>
        <dbReference type="Rhea" id="RHEA:13865"/>
        <dbReference type="Rhea" id="RHEA-COMP:19510"/>
        <dbReference type="Rhea" id="RHEA-COMP:19511"/>
        <dbReference type="ChEBI" id="CHEBI:15378"/>
        <dbReference type="ChEBI" id="CHEBI:57269"/>
        <dbReference type="ChEBI" id="CHEBI:57527"/>
        <dbReference type="ChEBI" id="CHEBI:58189"/>
        <dbReference type="ChEBI" id="CHEBI:58472"/>
        <dbReference type="EC" id="2.4.1.142"/>
    </reaction>
    <physiologicalReaction direction="left-to-right" evidence="17">
        <dbReference type="Rhea" id="RHEA:13866"/>
    </physiologicalReaction>
</comment>
<dbReference type="PANTHER" id="PTHR13036:SF0">
    <property type="entry name" value="CHITOBIOSYLDIPHOSPHODOLICHOL BETA-MANNOSYLTRANSFERASE"/>
    <property type="match status" value="1"/>
</dbReference>
<feature type="transmembrane region" description="Helical" evidence="18">
    <location>
        <begin position="17"/>
        <end position="39"/>
    </location>
</feature>
<proteinExistence type="inferred from homology"/>
<evidence type="ECO:0000256" key="18">
    <source>
        <dbReference type="SAM" id="Phobius"/>
    </source>
</evidence>
<evidence type="ECO:0000256" key="13">
    <source>
        <dbReference type="ARBA" id="ARBA00030745"/>
    </source>
</evidence>
<comment type="function">
    <text evidence="12">Participates in the formation of the lipid-linked precursor oligosaccharide for N-glycosylation. Involved in assembling the dolichol-pyrophosphate-GlcNAc(2)-Man(5) intermediate on the cytoplasmic surface of the ER.</text>
</comment>
<comment type="pathway">
    <text evidence="2">Protein modification; protein glycosylation.</text>
</comment>
<dbReference type="GO" id="GO:0005789">
    <property type="term" value="C:endoplasmic reticulum membrane"/>
    <property type="evidence" value="ECO:0007669"/>
    <property type="project" value="UniProtKB-SubCell"/>
</dbReference>
<protein>
    <recommendedName>
        <fullName evidence="5">Chitobiosyldiphosphodolichol beta-mannosyltransferase</fullName>
        <ecNumber evidence="4">2.4.1.142</ecNumber>
    </recommendedName>
    <alternativeName>
        <fullName evidence="13">Asparagine-linked glycosylation protein 1</fullName>
    </alternativeName>
    <alternativeName>
        <fullName evidence="15">Beta-1,4-mannosyltransferase</fullName>
    </alternativeName>
    <alternativeName>
        <fullName evidence="16">GDP-Man:GlcNAc2-PP-dolichol mannosyltransferase</fullName>
    </alternativeName>
    <alternativeName>
        <fullName evidence="14">GDP-mannose-dolichol diphosphochitobiose mannosyltransferase</fullName>
    </alternativeName>
</protein>
<evidence type="ECO:0000256" key="8">
    <source>
        <dbReference type="ARBA" id="ARBA00022692"/>
    </source>
</evidence>
<evidence type="ECO:0000256" key="6">
    <source>
        <dbReference type="ARBA" id="ARBA00022676"/>
    </source>
</evidence>
<dbReference type="InterPro" id="IPR026051">
    <property type="entry name" value="ALG1-like"/>
</dbReference>
<evidence type="ECO:0000256" key="1">
    <source>
        <dbReference type="ARBA" id="ARBA00004389"/>
    </source>
</evidence>
<reference evidence="20 21" key="1">
    <citation type="journal article" date="2019" name="Front. Genet.">
        <title>Whole-Genome Sequencing of the Opportunistic Yeast Pathogen Candida inconspicua Uncovers Its Hybrid Origin.</title>
        <authorList>
            <person name="Mixao V."/>
            <person name="Hansen A.P."/>
            <person name="Saus E."/>
            <person name="Boekhout T."/>
            <person name="Lass-Florl C."/>
            <person name="Gabaldon T."/>
        </authorList>
    </citation>
    <scope>NUCLEOTIDE SEQUENCE [LARGE SCALE GENOMIC DNA]</scope>
    <source>
        <strain evidence="20 21">CBS 180</strain>
    </source>
</reference>
<evidence type="ECO:0000256" key="11">
    <source>
        <dbReference type="ARBA" id="ARBA00023136"/>
    </source>
</evidence>
<dbReference type="SUPFAM" id="SSF53756">
    <property type="entry name" value="UDP-Glycosyltransferase/glycogen phosphorylase"/>
    <property type="match status" value="1"/>
</dbReference>
<evidence type="ECO:0000256" key="3">
    <source>
        <dbReference type="ARBA" id="ARBA00006122"/>
    </source>
</evidence>
<organism evidence="20 21">
    <name type="scientific">Pichia inconspicua</name>
    <dbReference type="NCBI Taxonomy" id="52247"/>
    <lineage>
        <taxon>Eukaryota</taxon>
        <taxon>Fungi</taxon>
        <taxon>Dikarya</taxon>
        <taxon>Ascomycota</taxon>
        <taxon>Saccharomycotina</taxon>
        <taxon>Pichiomycetes</taxon>
        <taxon>Pichiales</taxon>
        <taxon>Pichiaceae</taxon>
        <taxon>Pichia</taxon>
    </lineage>
</organism>
<keyword evidence="8 18" id="KW-0812">Transmembrane</keyword>
<dbReference type="Pfam" id="PF00534">
    <property type="entry name" value="Glycos_transf_1"/>
    <property type="match status" value="1"/>
</dbReference>
<evidence type="ECO:0000313" key="21">
    <source>
        <dbReference type="Proteomes" id="UP000307173"/>
    </source>
</evidence>
<evidence type="ECO:0000313" key="20">
    <source>
        <dbReference type="EMBL" id="TID30899.1"/>
    </source>
</evidence>
<evidence type="ECO:0000256" key="10">
    <source>
        <dbReference type="ARBA" id="ARBA00022989"/>
    </source>
</evidence>
<keyword evidence="7" id="KW-0808">Transferase</keyword>
<accession>A0A4T0X626</accession>
<evidence type="ECO:0000256" key="14">
    <source>
        <dbReference type="ARBA" id="ARBA00031434"/>
    </source>
</evidence>
<dbReference type="AlphaFoldDB" id="A0A4T0X626"/>
<dbReference type="UniPathway" id="UPA00378"/>
<evidence type="ECO:0000256" key="12">
    <source>
        <dbReference type="ARBA" id="ARBA00024899"/>
    </source>
</evidence>
<evidence type="ECO:0000256" key="9">
    <source>
        <dbReference type="ARBA" id="ARBA00022824"/>
    </source>
</evidence>
<evidence type="ECO:0000256" key="4">
    <source>
        <dbReference type="ARBA" id="ARBA00012611"/>
    </source>
</evidence>
<dbReference type="EMBL" id="SELW01000088">
    <property type="protein sequence ID" value="TID30899.1"/>
    <property type="molecule type" value="Genomic_DNA"/>
</dbReference>
<evidence type="ECO:0000259" key="19">
    <source>
        <dbReference type="Pfam" id="PF00534"/>
    </source>
</evidence>
<evidence type="ECO:0000256" key="2">
    <source>
        <dbReference type="ARBA" id="ARBA00004922"/>
    </source>
</evidence>
<evidence type="ECO:0000256" key="7">
    <source>
        <dbReference type="ARBA" id="ARBA00022679"/>
    </source>
</evidence>
<evidence type="ECO:0000256" key="5">
    <source>
        <dbReference type="ARBA" id="ARBA00015841"/>
    </source>
</evidence>
<dbReference type="PANTHER" id="PTHR13036">
    <property type="entry name" value="BETA1,4 MANNOSYLTRANSFERASE"/>
    <property type="match status" value="1"/>
</dbReference>
<feature type="transmembrane region" description="Helical" evidence="18">
    <location>
        <begin position="124"/>
        <end position="147"/>
    </location>
</feature>
<comment type="subcellular location">
    <subcellularLocation>
        <location evidence="1">Endoplasmic reticulum membrane</location>
        <topology evidence="1">Single-pass membrane protein</topology>
    </subcellularLocation>
</comment>
<name>A0A4T0X626_9ASCO</name>
<keyword evidence="9" id="KW-0256">Endoplasmic reticulum</keyword>